<gene>
    <name evidence="2" type="ORF">M569_02951</name>
</gene>
<dbReference type="OrthoDB" id="1937859at2759"/>
<dbReference type="AlphaFoldDB" id="S8D332"/>
<comment type="caution">
    <text evidence="2">The sequence shown here is derived from an EMBL/GenBank/DDBJ whole genome shotgun (WGS) entry which is preliminary data.</text>
</comment>
<keyword evidence="3" id="KW-1185">Reference proteome</keyword>
<sequence length="214" mass="23643">MKKLYGRKGTVHPSSSVVSDSFLALLPAALLSLSAALSPGEREVLAYLISCTSANFSNARRTRSPSVAGGSGGDHPTSFNCGCFRCYMSYWVKWDSSPNRQVIHEILDSFEESLMKENRSKKERRRRRSVKEVGVASFAVDEPPKKPETNKEDFRPVEVNLDSDAAAAAGDSGGGEEESIESVEDEEEEEEELEKGSVRRFVSFLGERIWGVWG</sequence>
<evidence type="ECO:0000313" key="2">
    <source>
        <dbReference type="EMBL" id="EPS71811.1"/>
    </source>
</evidence>
<dbReference type="Proteomes" id="UP000015453">
    <property type="component" value="Unassembled WGS sequence"/>
</dbReference>
<organism evidence="2 3">
    <name type="scientific">Genlisea aurea</name>
    <dbReference type="NCBI Taxonomy" id="192259"/>
    <lineage>
        <taxon>Eukaryota</taxon>
        <taxon>Viridiplantae</taxon>
        <taxon>Streptophyta</taxon>
        <taxon>Embryophyta</taxon>
        <taxon>Tracheophyta</taxon>
        <taxon>Spermatophyta</taxon>
        <taxon>Magnoliopsida</taxon>
        <taxon>eudicotyledons</taxon>
        <taxon>Gunneridae</taxon>
        <taxon>Pentapetalae</taxon>
        <taxon>asterids</taxon>
        <taxon>lamiids</taxon>
        <taxon>Lamiales</taxon>
        <taxon>Lentibulariaceae</taxon>
        <taxon>Genlisea</taxon>
    </lineage>
</organism>
<dbReference type="EMBL" id="AUSU01001103">
    <property type="protein sequence ID" value="EPS71811.1"/>
    <property type="molecule type" value="Genomic_DNA"/>
</dbReference>
<evidence type="ECO:0000256" key="1">
    <source>
        <dbReference type="SAM" id="MobiDB-lite"/>
    </source>
</evidence>
<protein>
    <submittedName>
        <fullName evidence="2">Uncharacterized protein</fullName>
    </submittedName>
</protein>
<feature type="region of interest" description="Disordered" evidence="1">
    <location>
        <begin position="137"/>
        <end position="196"/>
    </location>
</feature>
<reference evidence="2 3" key="1">
    <citation type="journal article" date="2013" name="BMC Genomics">
        <title>The miniature genome of a carnivorous plant Genlisea aurea contains a low number of genes and short non-coding sequences.</title>
        <authorList>
            <person name="Leushkin E.V."/>
            <person name="Sutormin R.A."/>
            <person name="Nabieva E.R."/>
            <person name="Penin A.A."/>
            <person name="Kondrashov A.S."/>
            <person name="Logacheva M.D."/>
        </authorList>
    </citation>
    <scope>NUCLEOTIDE SEQUENCE [LARGE SCALE GENOMIC DNA]</scope>
</reference>
<feature type="compositionally biased region" description="Acidic residues" evidence="1">
    <location>
        <begin position="174"/>
        <end position="193"/>
    </location>
</feature>
<name>S8D332_9LAMI</name>
<feature type="compositionally biased region" description="Basic and acidic residues" evidence="1">
    <location>
        <begin position="142"/>
        <end position="156"/>
    </location>
</feature>
<accession>S8D332</accession>
<proteinExistence type="predicted"/>
<dbReference type="PANTHER" id="PTHR31903">
    <property type="entry name" value="F12F1.11-RELATED"/>
    <property type="match status" value="1"/>
</dbReference>
<evidence type="ECO:0000313" key="3">
    <source>
        <dbReference type="Proteomes" id="UP000015453"/>
    </source>
</evidence>
<dbReference type="PANTHER" id="PTHR31903:SF6">
    <property type="entry name" value="F12F1.11-RELATED"/>
    <property type="match status" value="1"/>
</dbReference>